<dbReference type="InParanoid" id="A0A1E7F9U6"/>
<keyword evidence="3" id="KW-1185">Reference proteome</keyword>
<sequence length="176" mass="19478">MTTKMTKLTTSTTTTTTTTSSSSTNKKEQAEQLKIVVCCRGLGYMDGTQKVFAFYPCNGPSFKICKYSENNCTSNSCIAHFSFSVELRGPPVTKDQKSIFLVFYHAWNDGDEFSYCGRSDPVCGCYTTREAALTALELPLGVLLLLPDRDTDVHSTVEPPVADGELYCREYPVTGW</sequence>
<feature type="region of interest" description="Disordered" evidence="1">
    <location>
        <begin position="1"/>
        <end position="25"/>
    </location>
</feature>
<dbReference type="AlphaFoldDB" id="A0A1E7F9U6"/>
<dbReference type="EMBL" id="KV784360">
    <property type="protein sequence ID" value="OEU14909.1"/>
    <property type="molecule type" value="Genomic_DNA"/>
</dbReference>
<dbReference type="KEGG" id="fcy:FRACYDRAFT_269707"/>
<feature type="compositionally biased region" description="Low complexity" evidence="1">
    <location>
        <begin position="1"/>
        <end position="24"/>
    </location>
</feature>
<evidence type="ECO:0000256" key="1">
    <source>
        <dbReference type="SAM" id="MobiDB-lite"/>
    </source>
</evidence>
<proteinExistence type="predicted"/>
<evidence type="ECO:0000313" key="2">
    <source>
        <dbReference type="EMBL" id="OEU14909.1"/>
    </source>
</evidence>
<protein>
    <submittedName>
        <fullName evidence="2">Uncharacterized protein</fullName>
    </submittedName>
</protein>
<accession>A0A1E7F9U6</accession>
<dbReference type="Proteomes" id="UP000095751">
    <property type="component" value="Unassembled WGS sequence"/>
</dbReference>
<organism evidence="2 3">
    <name type="scientific">Fragilariopsis cylindrus CCMP1102</name>
    <dbReference type="NCBI Taxonomy" id="635003"/>
    <lineage>
        <taxon>Eukaryota</taxon>
        <taxon>Sar</taxon>
        <taxon>Stramenopiles</taxon>
        <taxon>Ochrophyta</taxon>
        <taxon>Bacillariophyta</taxon>
        <taxon>Bacillariophyceae</taxon>
        <taxon>Bacillariophycidae</taxon>
        <taxon>Bacillariales</taxon>
        <taxon>Bacillariaceae</taxon>
        <taxon>Fragilariopsis</taxon>
    </lineage>
</organism>
<gene>
    <name evidence="2" type="ORF">FRACYDRAFT_269707</name>
</gene>
<evidence type="ECO:0000313" key="3">
    <source>
        <dbReference type="Proteomes" id="UP000095751"/>
    </source>
</evidence>
<reference evidence="2 3" key="1">
    <citation type="submission" date="2016-09" db="EMBL/GenBank/DDBJ databases">
        <title>Extensive genetic diversity and differential bi-allelic expression allows diatom success in the polar Southern Ocean.</title>
        <authorList>
            <consortium name="DOE Joint Genome Institute"/>
            <person name="Mock T."/>
            <person name="Otillar R.P."/>
            <person name="Strauss J."/>
            <person name="Dupont C."/>
            <person name="Frickenhaus S."/>
            <person name="Maumus F."/>
            <person name="Mcmullan M."/>
            <person name="Sanges R."/>
            <person name="Schmutz J."/>
            <person name="Toseland A."/>
            <person name="Valas R."/>
            <person name="Veluchamy A."/>
            <person name="Ward B.J."/>
            <person name="Allen A."/>
            <person name="Barry K."/>
            <person name="Falciatore A."/>
            <person name="Ferrante M."/>
            <person name="Fortunato A.E."/>
            <person name="Gloeckner G."/>
            <person name="Gruber A."/>
            <person name="Hipkin R."/>
            <person name="Janech M."/>
            <person name="Kroth P."/>
            <person name="Leese F."/>
            <person name="Lindquist E."/>
            <person name="Lyon B.R."/>
            <person name="Martin J."/>
            <person name="Mayer C."/>
            <person name="Parker M."/>
            <person name="Quesneville H."/>
            <person name="Raymond J."/>
            <person name="Uhlig C."/>
            <person name="Valentin K.U."/>
            <person name="Worden A.Z."/>
            <person name="Armbrust E.V."/>
            <person name="Bowler C."/>
            <person name="Green B."/>
            <person name="Moulton V."/>
            <person name="Van Oosterhout C."/>
            <person name="Grigoriev I."/>
        </authorList>
    </citation>
    <scope>NUCLEOTIDE SEQUENCE [LARGE SCALE GENOMIC DNA]</scope>
    <source>
        <strain evidence="2 3">CCMP1102</strain>
    </source>
</reference>
<name>A0A1E7F9U6_9STRA</name>